<accession>A0AAV8YFM3</accession>
<evidence type="ECO:0000256" key="3">
    <source>
        <dbReference type="ARBA" id="ARBA00022448"/>
    </source>
</evidence>
<keyword evidence="9" id="KW-1185">Reference proteome</keyword>
<dbReference type="Proteomes" id="UP001162156">
    <property type="component" value="Unassembled WGS sequence"/>
</dbReference>
<dbReference type="GO" id="GO:0016020">
    <property type="term" value="C:membrane"/>
    <property type="evidence" value="ECO:0007669"/>
    <property type="project" value="UniProtKB-SubCell"/>
</dbReference>
<evidence type="ECO:0000256" key="6">
    <source>
        <dbReference type="ARBA" id="ARBA00023136"/>
    </source>
</evidence>
<proteinExistence type="inferred from homology"/>
<protein>
    <submittedName>
        <fullName evidence="8">Uncharacterized protein</fullName>
    </submittedName>
</protein>
<evidence type="ECO:0000256" key="4">
    <source>
        <dbReference type="ARBA" id="ARBA00022692"/>
    </source>
</evidence>
<evidence type="ECO:0000256" key="1">
    <source>
        <dbReference type="ARBA" id="ARBA00004141"/>
    </source>
</evidence>
<keyword evidence="6 7" id="KW-0472">Membrane</keyword>
<keyword evidence="3" id="KW-0813">Transport</keyword>
<feature type="transmembrane region" description="Helical" evidence="7">
    <location>
        <begin position="153"/>
        <end position="175"/>
    </location>
</feature>
<evidence type="ECO:0000313" key="9">
    <source>
        <dbReference type="Proteomes" id="UP001162156"/>
    </source>
</evidence>
<feature type="transmembrane region" description="Helical" evidence="7">
    <location>
        <begin position="67"/>
        <end position="93"/>
    </location>
</feature>
<dbReference type="GO" id="GO:0005337">
    <property type="term" value="F:nucleoside transmembrane transporter activity"/>
    <property type="evidence" value="ECO:0007669"/>
    <property type="project" value="InterPro"/>
</dbReference>
<comment type="similarity">
    <text evidence="2">Belongs to the SLC29A/ENT transporter (TC 2.A.57) family.</text>
</comment>
<sequence length="213" mass="24287">MILELKRVSLCSIQSDKIDNKLREKWKEAEPRDRFYIVHVLFVLMGLMHFLPYTFFLTANAVSTWQVGLFVLSITILSIISDKYFVPVITFLFSDVIGLLGRIANNKLNVSINGYVLNIIMFIRMLIFIPLIYFCNALPRQHSSVLLPHDWQYITILGVFGFTNGYILNMIFLELGKLVEPEKLEAVFMVFMACSGVIGTAIIPTSIVAVELL</sequence>
<evidence type="ECO:0000256" key="7">
    <source>
        <dbReference type="SAM" id="Phobius"/>
    </source>
</evidence>
<name>A0AAV8YFM3_9CUCU</name>
<dbReference type="Pfam" id="PF01733">
    <property type="entry name" value="Nucleoside_tran"/>
    <property type="match status" value="1"/>
</dbReference>
<organism evidence="8 9">
    <name type="scientific">Rhamnusium bicolor</name>
    <dbReference type="NCBI Taxonomy" id="1586634"/>
    <lineage>
        <taxon>Eukaryota</taxon>
        <taxon>Metazoa</taxon>
        <taxon>Ecdysozoa</taxon>
        <taxon>Arthropoda</taxon>
        <taxon>Hexapoda</taxon>
        <taxon>Insecta</taxon>
        <taxon>Pterygota</taxon>
        <taxon>Neoptera</taxon>
        <taxon>Endopterygota</taxon>
        <taxon>Coleoptera</taxon>
        <taxon>Polyphaga</taxon>
        <taxon>Cucujiformia</taxon>
        <taxon>Chrysomeloidea</taxon>
        <taxon>Cerambycidae</taxon>
        <taxon>Lepturinae</taxon>
        <taxon>Rhagiini</taxon>
        <taxon>Rhamnusium</taxon>
    </lineage>
</organism>
<feature type="transmembrane region" description="Helical" evidence="7">
    <location>
        <begin position="35"/>
        <end position="55"/>
    </location>
</feature>
<feature type="transmembrane region" description="Helical" evidence="7">
    <location>
        <begin position="187"/>
        <end position="210"/>
    </location>
</feature>
<evidence type="ECO:0000313" key="8">
    <source>
        <dbReference type="EMBL" id="KAJ8949596.1"/>
    </source>
</evidence>
<comment type="subcellular location">
    <subcellularLocation>
        <location evidence="1">Membrane</location>
        <topology evidence="1">Multi-pass membrane protein</topology>
    </subcellularLocation>
</comment>
<keyword evidence="5 7" id="KW-1133">Transmembrane helix</keyword>
<dbReference type="AlphaFoldDB" id="A0AAV8YFM3"/>
<reference evidence="8" key="1">
    <citation type="journal article" date="2023" name="Insect Mol. Biol.">
        <title>Genome sequencing provides insights into the evolution of gene families encoding plant cell wall-degrading enzymes in longhorned beetles.</title>
        <authorList>
            <person name="Shin N.R."/>
            <person name="Okamura Y."/>
            <person name="Kirsch R."/>
            <person name="Pauchet Y."/>
        </authorList>
    </citation>
    <scope>NUCLEOTIDE SEQUENCE</scope>
    <source>
        <strain evidence="8">RBIC_L_NR</strain>
    </source>
</reference>
<gene>
    <name evidence="8" type="ORF">NQ314_008167</name>
</gene>
<keyword evidence="4 7" id="KW-0812">Transmembrane</keyword>
<comment type="caution">
    <text evidence="8">The sequence shown here is derived from an EMBL/GenBank/DDBJ whole genome shotgun (WGS) entry which is preliminary data.</text>
</comment>
<dbReference type="InterPro" id="IPR002259">
    <property type="entry name" value="Eqnu_transpt"/>
</dbReference>
<feature type="transmembrane region" description="Helical" evidence="7">
    <location>
        <begin position="114"/>
        <end position="133"/>
    </location>
</feature>
<evidence type="ECO:0000256" key="5">
    <source>
        <dbReference type="ARBA" id="ARBA00022989"/>
    </source>
</evidence>
<dbReference type="EMBL" id="JANEYF010002222">
    <property type="protein sequence ID" value="KAJ8949596.1"/>
    <property type="molecule type" value="Genomic_DNA"/>
</dbReference>
<evidence type="ECO:0000256" key="2">
    <source>
        <dbReference type="ARBA" id="ARBA00007965"/>
    </source>
</evidence>